<dbReference type="RefSeq" id="XP_038776897.1">
    <property type="nucleotide sequence ID" value="XM_038920969.1"/>
</dbReference>
<feature type="compositionally biased region" description="Basic and acidic residues" evidence="6">
    <location>
        <begin position="110"/>
        <end position="119"/>
    </location>
</feature>
<dbReference type="GO" id="GO:0006487">
    <property type="term" value="P:protein N-linked glycosylation"/>
    <property type="evidence" value="ECO:0007669"/>
    <property type="project" value="TreeGrafter"/>
</dbReference>
<sequence length="509" mass="59163">MFGFYSAKLKFYSCLTVCVIVIIIMIGNLRSLDATKNTQRDDVIKWKDSLIGGSRVYSQVGARASGTSSATDSSQLRYDGTPELSISIEQLRKELKDLLSDGSTPSENTSAEKDSDHKTNPLYGTILDNDAKTNPNKAPVPDDYAGEVLTNNYKPYEQYRVVKKSYGNADKIPKATMFTIVKNSELDELLASIQQLESRFNRRFNYDWVFVNDEPFTDKFIEETSSMVSGTARYGIIPYEHWSYPSWIDQDKAKEIRDSDEAKSMPYGDSESYRFMCRYNSKYFYHHPIMEEYEYYWRVEPSVTFQCDIIEDPIRRLKENGILYGFTIAFLEFPVTIRTLWETSMSFFKNPDIQQDLIPYKKSMISFVSSDEGETYNNCHFWTNFEIASLEVWRSDTYEKYVDFLDRSGGFFYERWGDAPVHSIAISRMLSANQIHAFQDISYQHTEATSCPPDDDYWKRAKCTCNRENDWTVSSRMDCNRRFLKMSGQSVMKDYHKYLKLAGKEDINS</sequence>
<dbReference type="AlphaFoldDB" id="A0A875RZL5"/>
<accession>A0A875RZL5</accession>
<comment type="similarity">
    <text evidence="2">Belongs to the glycosyltransferase 15 family.</text>
</comment>
<comment type="subcellular location">
    <subcellularLocation>
        <location evidence="1">Membrane</location>
        <topology evidence="1">Single-pass type II membrane protein</topology>
    </subcellularLocation>
</comment>
<dbReference type="Proteomes" id="UP000662931">
    <property type="component" value="Chromosome 1"/>
</dbReference>
<keyword evidence="7" id="KW-0812">Transmembrane</keyword>
<dbReference type="GO" id="GO:0000026">
    <property type="term" value="F:alpha-1,2-mannosyltransferase activity"/>
    <property type="evidence" value="ECO:0007669"/>
    <property type="project" value="TreeGrafter"/>
</dbReference>
<keyword evidence="7" id="KW-1133">Transmembrane helix</keyword>
<dbReference type="InterPro" id="IPR002685">
    <property type="entry name" value="Glyco_trans_15"/>
</dbReference>
<dbReference type="GO" id="GO:0000032">
    <property type="term" value="P:cell wall mannoprotein biosynthetic process"/>
    <property type="evidence" value="ECO:0007669"/>
    <property type="project" value="TreeGrafter"/>
</dbReference>
<reference evidence="8" key="1">
    <citation type="submission" date="2020-10" db="EMBL/GenBank/DDBJ databases">
        <authorList>
            <person name="Roach M.J.R."/>
        </authorList>
    </citation>
    <scope>NUCLEOTIDE SEQUENCE</scope>
    <source>
        <strain evidence="8">CBS 1945</strain>
    </source>
</reference>
<keyword evidence="3" id="KW-0328">Glycosyltransferase</keyword>
<dbReference type="EMBL" id="CP064812">
    <property type="protein sequence ID" value="QPG73332.1"/>
    <property type="molecule type" value="Genomic_DNA"/>
</dbReference>
<name>A0A875RZL5_EENNA</name>
<evidence type="ECO:0000313" key="9">
    <source>
        <dbReference type="Proteomes" id="UP000662931"/>
    </source>
</evidence>
<dbReference type="Pfam" id="PF01793">
    <property type="entry name" value="Glyco_transf_15"/>
    <property type="match status" value="1"/>
</dbReference>
<dbReference type="PANTHER" id="PTHR31121">
    <property type="entry name" value="ALPHA-1,2 MANNOSYLTRANSFERASE KTR1"/>
    <property type="match status" value="1"/>
</dbReference>
<evidence type="ECO:0000256" key="1">
    <source>
        <dbReference type="ARBA" id="ARBA00004606"/>
    </source>
</evidence>
<dbReference type="InterPro" id="IPR029044">
    <property type="entry name" value="Nucleotide-diphossugar_trans"/>
</dbReference>
<dbReference type="PANTHER" id="PTHR31121:SF6">
    <property type="entry name" value="ALPHA-1,2 MANNOSYLTRANSFERASE KTR1"/>
    <property type="match status" value="1"/>
</dbReference>
<evidence type="ECO:0000256" key="4">
    <source>
        <dbReference type="ARBA" id="ARBA00022679"/>
    </source>
</evidence>
<dbReference type="GeneID" id="62194043"/>
<keyword evidence="4" id="KW-0808">Transferase</keyword>
<dbReference type="FunFam" id="3.90.550.10:FF:000051">
    <property type="entry name" value="Alpha-1,2-mannosyltransferase (Ktr4)"/>
    <property type="match status" value="1"/>
</dbReference>
<proteinExistence type="inferred from homology"/>
<evidence type="ECO:0000256" key="7">
    <source>
        <dbReference type="SAM" id="Phobius"/>
    </source>
</evidence>
<keyword evidence="7" id="KW-0472">Membrane</keyword>
<dbReference type="GO" id="GO:0016020">
    <property type="term" value="C:membrane"/>
    <property type="evidence" value="ECO:0007669"/>
    <property type="project" value="UniProtKB-SubCell"/>
</dbReference>
<evidence type="ECO:0000313" key="8">
    <source>
        <dbReference type="EMBL" id="QPG73332.1"/>
    </source>
</evidence>
<keyword evidence="5" id="KW-0735">Signal-anchor</keyword>
<protein>
    <submittedName>
        <fullName evidence="8">Uncharacterized protein</fullName>
    </submittedName>
</protein>
<dbReference type="SUPFAM" id="SSF53448">
    <property type="entry name" value="Nucleotide-diphospho-sugar transferases"/>
    <property type="match status" value="1"/>
</dbReference>
<evidence type="ECO:0000256" key="5">
    <source>
        <dbReference type="ARBA" id="ARBA00022968"/>
    </source>
</evidence>
<dbReference type="Gene3D" id="3.90.550.10">
    <property type="entry name" value="Spore Coat Polysaccharide Biosynthesis Protein SpsA, Chain A"/>
    <property type="match status" value="1"/>
</dbReference>
<feature type="region of interest" description="Disordered" evidence="6">
    <location>
        <begin position="99"/>
        <end position="144"/>
    </location>
</feature>
<dbReference type="GO" id="GO:0006493">
    <property type="term" value="P:protein O-linked glycosylation"/>
    <property type="evidence" value="ECO:0007669"/>
    <property type="project" value="TreeGrafter"/>
</dbReference>
<dbReference type="KEGG" id="bnn:FOA43_000642"/>
<organism evidence="8 9">
    <name type="scientific">Eeniella nana</name>
    <name type="common">Yeast</name>
    <name type="synonym">Brettanomyces nanus</name>
    <dbReference type="NCBI Taxonomy" id="13502"/>
    <lineage>
        <taxon>Eukaryota</taxon>
        <taxon>Fungi</taxon>
        <taxon>Dikarya</taxon>
        <taxon>Ascomycota</taxon>
        <taxon>Saccharomycotina</taxon>
        <taxon>Pichiomycetes</taxon>
        <taxon>Pichiales</taxon>
        <taxon>Pichiaceae</taxon>
        <taxon>Brettanomyces</taxon>
    </lineage>
</organism>
<keyword evidence="9" id="KW-1185">Reference proteome</keyword>
<feature type="transmembrane region" description="Helical" evidence="7">
    <location>
        <begin position="12"/>
        <end position="29"/>
    </location>
</feature>
<dbReference type="OrthoDB" id="439943at2759"/>
<evidence type="ECO:0000256" key="3">
    <source>
        <dbReference type="ARBA" id="ARBA00022676"/>
    </source>
</evidence>
<evidence type="ECO:0000256" key="2">
    <source>
        <dbReference type="ARBA" id="ARBA00007677"/>
    </source>
</evidence>
<dbReference type="GO" id="GO:0005794">
    <property type="term" value="C:Golgi apparatus"/>
    <property type="evidence" value="ECO:0007669"/>
    <property type="project" value="TreeGrafter"/>
</dbReference>
<gene>
    <name evidence="8" type="ORF">FOA43_000642</name>
</gene>
<evidence type="ECO:0000256" key="6">
    <source>
        <dbReference type="SAM" id="MobiDB-lite"/>
    </source>
</evidence>